<dbReference type="AlphaFoldDB" id="A0AAD1XI82"/>
<evidence type="ECO:0000313" key="4">
    <source>
        <dbReference type="Proteomes" id="UP001295684"/>
    </source>
</evidence>
<name>A0AAD1XI82_EUPCR</name>
<evidence type="ECO:0000256" key="1">
    <source>
        <dbReference type="SAM" id="Coils"/>
    </source>
</evidence>
<reference evidence="3" key="1">
    <citation type="submission" date="2023-07" db="EMBL/GenBank/DDBJ databases">
        <authorList>
            <consortium name="AG Swart"/>
            <person name="Singh M."/>
            <person name="Singh A."/>
            <person name="Seah K."/>
            <person name="Emmerich C."/>
        </authorList>
    </citation>
    <scope>NUCLEOTIDE SEQUENCE</scope>
    <source>
        <strain evidence="3">DP1</strain>
    </source>
</reference>
<feature type="coiled-coil region" evidence="1">
    <location>
        <begin position="753"/>
        <end position="780"/>
    </location>
</feature>
<keyword evidence="4" id="KW-1185">Reference proteome</keyword>
<proteinExistence type="predicted"/>
<dbReference type="EMBL" id="CAMPGE010014521">
    <property type="protein sequence ID" value="CAI2373188.1"/>
    <property type="molecule type" value="Genomic_DNA"/>
</dbReference>
<evidence type="ECO:0000313" key="3">
    <source>
        <dbReference type="EMBL" id="CAI2373188.1"/>
    </source>
</evidence>
<feature type="region of interest" description="Disordered" evidence="2">
    <location>
        <begin position="642"/>
        <end position="669"/>
    </location>
</feature>
<feature type="compositionally biased region" description="Basic and acidic residues" evidence="2">
    <location>
        <begin position="642"/>
        <end position="654"/>
    </location>
</feature>
<accession>A0AAD1XI82</accession>
<comment type="caution">
    <text evidence="3">The sequence shown here is derived from an EMBL/GenBank/DDBJ whole genome shotgun (WGS) entry which is preliminary data.</text>
</comment>
<dbReference type="SUPFAM" id="SSF48371">
    <property type="entry name" value="ARM repeat"/>
    <property type="match status" value="1"/>
</dbReference>
<evidence type="ECO:0000256" key="2">
    <source>
        <dbReference type="SAM" id="MobiDB-lite"/>
    </source>
</evidence>
<dbReference type="InterPro" id="IPR016024">
    <property type="entry name" value="ARM-type_fold"/>
</dbReference>
<dbReference type="Proteomes" id="UP001295684">
    <property type="component" value="Unassembled WGS sequence"/>
</dbReference>
<keyword evidence="1" id="KW-0175">Coiled coil</keyword>
<organism evidence="3 4">
    <name type="scientific">Euplotes crassus</name>
    <dbReference type="NCBI Taxonomy" id="5936"/>
    <lineage>
        <taxon>Eukaryota</taxon>
        <taxon>Sar</taxon>
        <taxon>Alveolata</taxon>
        <taxon>Ciliophora</taxon>
        <taxon>Intramacronucleata</taxon>
        <taxon>Spirotrichea</taxon>
        <taxon>Hypotrichia</taxon>
        <taxon>Euplotida</taxon>
        <taxon>Euplotidae</taxon>
        <taxon>Moneuplotes</taxon>
    </lineage>
</organism>
<sequence>MCLKLGCEARLMGNNLVYMQYMILTCQWAASQENWFENLDSDENVRGITIALLENIAISSKSKFYADLLARTRGKMIAEVLIVFLSTPDKEKDDAQDNPGEFLHLAIDVCDKQESQTVKSQAAKCLEAICSKVDGCVSFTSMFCIQAIDCYINGNHLEQENRMHYLILHEFYDKDFLSKNSEDVIIEACLSSLSIISHLLAPRKDVLFSLDSMLKRNLDQLTQGPMLVQARLALFYGYFTDILFKDDIEKFNQSIKFLFEAINYSESMIAVGYQACETLTTLIGDKNVIPKIGPLFEDICNLLVGYVETNRIPLFFNFMNEFVSIFKPSLKEKIIDFVRVFANRIKVEQESLEGTNEKTNHVINQSCNVVRTICEGKEYIEQFGEQIDQELMVLYNFMDQPEKIDFDDDIALCISTAININKKITDIQKQVFFAFDKVHSKYKGIFGNLVVSINSFIVYNDGWFAENPDAVKDLVSMATRGLYYGEPINGIYTPCDGAIVFQLCLQYFKSPTFDDYFADALSNTLEIMKKFKESENLKIVFLGTFLSAFIYSPEATLKYLDSEDIIEAIFEELFVNDSKMFHRYQKKLYLFGLGQMLFSEYLPDFISQNFAKILSKMILMLGRLNLAEKFDAKKKNFIKNDIDEDHPTRKENLRSQENTKTQENEEEDEEIIENELKGINDYYEAISSGSLLNTPVDNQNPPFVIHKVENNGDGGCCNHENDNHHNHDHEHDHNHDDDLNDSCCGELDEYDILDREYEEREELEMEYDLIKTKIRDMDENDYFRTVIFKLYKISPEQFSNIMSQLSPKQNEFLKSLLQTQTLHMKINGVETPVHRKILKAKRRR</sequence>
<gene>
    <name evidence="3" type="ORF">ECRASSUSDP1_LOCUS14528</name>
</gene>
<protein>
    <submittedName>
        <fullName evidence="3">Uncharacterized protein</fullName>
    </submittedName>
</protein>